<reference evidence="2" key="1">
    <citation type="submission" date="2020-12" db="EMBL/GenBank/DDBJ databases">
        <title>Metabolic potential, ecology and presence of endohyphal bacteria is reflected in genomic diversity of Mucoromycotina.</title>
        <authorList>
            <person name="Muszewska A."/>
            <person name="Okrasinska A."/>
            <person name="Steczkiewicz K."/>
            <person name="Drgas O."/>
            <person name="Orlowska M."/>
            <person name="Perlinska-Lenart U."/>
            <person name="Aleksandrzak-Piekarczyk T."/>
            <person name="Szatraj K."/>
            <person name="Zielenkiewicz U."/>
            <person name="Pilsyk S."/>
            <person name="Malc E."/>
            <person name="Mieczkowski P."/>
            <person name="Kruszewska J.S."/>
            <person name="Biernat P."/>
            <person name="Pawlowska J."/>
        </authorList>
    </citation>
    <scope>NUCLEOTIDE SEQUENCE</scope>
    <source>
        <strain evidence="2">WA0000051536</strain>
    </source>
</reference>
<dbReference type="EMBL" id="JAEPRA010000001">
    <property type="protein sequence ID" value="KAG2188747.1"/>
    <property type="molecule type" value="Genomic_DNA"/>
</dbReference>
<gene>
    <name evidence="2" type="ORF">INT44_003886</name>
</gene>
<accession>A0A8H7Q9Z4</accession>
<feature type="compositionally biased region" description="Basic and acidic residues" evidence="1">
    <location>
        <begin position="69"/>
        <end position="81"/>
    </location>
</feature>
<sequence>MNYQNNHSREAPFIPPPEQSIFERVAPQGESLADTLAQEQNAEDERTHPEHDVVDTWHMGQDVPTVLERSNREETDRRSKS</sequence>
<evidence type="ECO:0000313" key="3">
    <source>
        <dbReference type="Proteomes" id="UP000612746"/>
    </source>
</evidence>
<feature type="region of interest" description="Disordered" evidence="1">
    <location>
        <begin position="28"/>
        <end position="81"/>
    </location>
</feature>
<protein>
    <submittedName>
        <fullName evidence="2">Uncharacterized protein</fullName>
    </submittedName>
</protein>
<organism evidence="2 3">
    <name type="scientific">Umbelopsis vinacea</name>
    <dbReference type="NCBI Taxonomy" id="44442"/>
    <lineage>
        <taxon>Eukaryota</taxon>
        <taxon>Fungi</taxon>
        <taxon>Fungi incertae sedis</taxon>
        <taxon>Mucoromycota</taxon>
        <taxon>Mucoromycotina</taxon>
        <taxon>Umbelopsidomycetes</taxon>
        <taxon>Umbelopsidales</taxon>
        <taxon>Umbelopsidaceae</taxon>
        <taxon>Umbelopsis</taxon>
    </lineage>
</organism>
<keyword evidence="3" id="KW-1185">Reference proteome</keyword>
<evidence type="ECO:0000313" key="2">
    <source>
        <dbReference type="EMBL" id="KAG2188747.1"/>
    </source>
</evidence>
<proteinExistence type="predicted"/>
<feature type="compositionally biased region" description="Basic and acidic residues" evidence="1">
    <location>
        <begin position="43"/>
        <end position="55"/>
    </location>
</feature>
<name>A0A8H7Q9Z4_9FUNG</name>
<dbReference type="Proteomes" id="UP000612746">
    <property type="component" value="Unassembled WGS sequence"/>
</dbReference>
<comment type="caution">
    <text evidence="2">The sequence shown here is derived from an EMBL/GenBank/DDBJ whole genome shotgun (WGS) entry which is preliminary data.</text>
</comment>
<dbReference type="AlphaFoldDB" id="A0A8H7Q9Z4"/>
<evidence type="ECO:0000256" key="1">
    <source>
        <dbReference type="SAM" id="MobiDB-lite"/>
    </source>
</evidence>